<keyword evidence="2" id="KW-0238">DNA-binding</keyword>
<sequence length="111" mass="12275">MKVPRMLGLPPSFLFAPKDGDVIAHYLLPRILGQPLPLDGLILDDDALSAPPWELLERNRRREGAFFFALDQVKSSNGSRQKCTCAGVGFWNRERTCIDGKKLRVPGLAGA</sequence>
<comment type="caution">
    <text evidence="6">The sequence shown here is derived from an EMBL/GenBank/DDBJ whole genome shotgun (WGS) entry which is preliminary data.</text>
</comment>
<dbReference type="Proteomes" id="UP000275267">
    <property type="component" value="Unassembled WGS sequence"/>
</dbReference>
<evidence type="ECO:0000256" key="3">
    <source>
        <dbReference type="ARBA" id="ARBA00023163"/>
    </source>
</evidence>
<dbReference type="Gene3D" id="2.170.150.80">
    <property type="entry name" value="NAC domain"/>
    <property type="match status" value="1"/>
</dbReference>
<proteinExistence type="predicted"/>
<dbReference type="GO" id="GO:0003677">
    <property type="term" value="F:DNA binding"/>
    <property type="evidence" value="ECO:0007669"/>
    <property type="project" value="UniProtKB-KW"/>
</dbReference>
<protein>
    <recommendedName>
        <fullName evidence="5">NAC domain-containing protein</fullName>
    </recommendedName>
</protein>
<evidence type="ECO:0000256" key="4">
    <source>
        <dbReference type="ARBA" id="ARBA00023242"/>
    </source>
</evidence>
<reference evidence="7" key="1">
    <citation type="journal article" date="2019" name="Nat. Commun.">
        <title>The genome of broomcorn millet.</title>
        <authorList>
            <person name="Zou C."/>
            <person name="Miki D."/>
            <person name="Li D."/>
            <person name="Tang Q."/>
            <person name="Xiao L."/>
            <person name="Rajput S."/>
            <person name="Deng P."/>
            <person name="Jia W."/>
            <person name="Huang R."/>
            <person name="Zhang M."/>
            <person name="Sun Y."/>
            <person name="Hu J."/>
            <person name="Fu X."/>
            <person name="Schnable P.S."/>
            <person name="Li F."/>
            <person name="Zhang H."/>
            <person name="Feng B."/>
            <person name="Zhu X."/>
            <person name="Liu R."/>
            <person name="Schnable J.C."/>
            <person name="Zhu J.-K."/>
            <person name="Zhang H."/>
        </authorList>
    </citation>
    <scope>NUCLEOTIDE SEQUENCE [LARGE SCALE GENOMIC DNA]</scope>
</reference>
<dbReference type="GO" id="GO:0006355">
    <property type="term" value="P:regulation of DNA-templated transcription"/>
    <property type="evidence" value="ECO:0007669"/>
    <property type="project" value="InterPro"/>
</dbReference>
<dbReference type="PROSITE" id="PS51005">
    <property type="entry name" value="NAC"/>
    <property type="match status" value="1"/>
</dbReference>
<dbReference type="Pfam" id="PF02365">
    <property type="entry name" value="NAM"/>
    <property type="match status" value="1"/>
</dbReference>
<evidence type="ECO:0000256" key="1">
    <source>
        <dbReference type="ARBA" id="ARBA00023015"/>
    </source>
</evidence>
<keyword evidence="3" id="KW-0804">Transcription</keyword>
<dbReference type="STRING" id="4540.A0A3L6S8J0"/>
<organism evidence="6 7">
    <name type="scientific">Panicum miliaceum</name>
    <name type="common">Proso millet</name>
    <name type="synonym">Broomcorn millet</name>
    <dbReference type="NCBI Taxonomy" id="4540"/>
    <lineage>
        <taxon>Eukaryota</taxon>
        <taxon>Viridiplantae</taxon>
        <taxon>Streptophyta</taxon>
        <taxon>Embryophyta</taxon>
        <taxon>Tracheophyta</taxon>
        <taxon>Spermatophyta</taxon>
        <taxon>Magnoliopsida</taxon>
        <taxon>Liliopsida</taxon>
        <taxon>Poales</taxon>
        <taxon>Poaceae</taxon>
        <taxon>PACMAD clade</taxon>
        <taxon>Panicoideae</taxon>
        <taxon>Panicodae</taxon>
        <taxon>Paniceae</taxon>
        <taxon>Panicinae</taxon>
        <taxon>Panicum</taxon>
        <taxon>Panicum sect. Panicum</taxon>
    </lineage>
</organism>
<dbReference type="SUPFAM" id="SSF101941">
    <property type="entry name" value="NAC domain"/>
    <property type="match status" value="1"/>
</dbReference>
<name>A0A3L6S8J0_PANMI</name>
<evidence type="ECO:0000313" key="6">
    <source>
        <dbReference type="EMBL" id="RLN17290.1"/>
    </source>
</evidence>
<dbReference type="PANTHER" id="PTHR31719">
    <property type="entry name" value="NAC TRANSCRIPTION FACTOR 56"/>
    <property type="match status" value="1"/>
</dbReference>
<evidence type="ECO:0000259" key="5">
    <source>
        <dbReference type="PROSITE" id="PS51005"/>
    </source>
</evidence>
<evidence type="ECO:0000313" key="7">
    <source>
        <dbReference type="Proteomes" id="UP000275267"/>
    </source>
</evidence>
<evidence type="ECO:0000256" key="2">
    <source>
        <dbReference type="ARBA" id="ARBA00023125"/>
    </source>
</evidence>
<dbReference type="InterPro" id="IPR003441">
    <property type="entry name" value="NAC-dom"/>
</dbReference>
<keyword evidence="7" id="KW-1185">Reference proteome</keyword>
<gene>
    <name evidence="6" type="ORF">C2845_PM02G39620</name>
</gene>
<accession>A0A3L6S8J0</accession>
<dbReference type="AlphaFoldDB" id="A0A3L6S8J0"/>
<dbReference type="InterPro" id="IPR036093">
    <property type="entry name" value="NAC_dom_sf"/>
</dbReference>
<dbReference type="EMBL" id="PQIB02000005">
    <property type="protein sequence ID" value="RLN17290.1"/>
    <property type="molecule type" value="Genomic_DNA"/>
</dbReference>
<keyword evidence="1" id="KW-0805">Transcription regulation</keyword>
<feature type="domain" description="NAC" evidence="5">
    <location>
        <begin position="9"/>
        <end position="111"/>
    </location>
</feature>
<dbReference type="PANTHER" id="PTHR31719:SF167">
    <property type="entry name" value="NAC DOMAIN-CONTAINING PROTEIN"/>
    <property type="match status" value="1"/>
</dbReference>
<dbReference type="OrthoDB" id="729519at2759"/>
<keyword evidence="4" id="KW-0539">Nucleus</keyword>